<name>A0A6B3STN6_9BURK</name>
<dbReference type="PANTHER" id="PTHR12526">
    <property type="entry name" value="GLYCOSYLTRANSFERASE"/>
    <property type="match status" value="1"/>
</dbReference>
<organism evidence="2 3">
    <name type="scientific">Noviherbaspirillum galbum</name>
    <dbReference type="NCBI Taxonomy" id="2709383"/>
    <lineage>
        <taxon>Bacteria</taxon>
        <taxon>Pseudomonadati</taxon>
        <taxon>Pseudomonadota</taxon>
        <taxon>Betaproteobacteria</taxon>
        <taxon>Burkholderiales</taxon>
        <taxon>Oxalobacteraceae</taxon>
        <taxon>Noviherbaspirillum</taxon>
    </lineage>
</organism>
<evidence type="ECO:0000259" key="1">
    <source>
        <dbReference type="Pfam" id="PF00534"/>
    </source>
</evidence>
<dbReference type="EMBL" id="JAAIVB010000055">
    <property type="protein sequence ID" value="NEX62725.1"/>
    <property type="molecule type" value="Genomic_DNA"/>
</dbReference>
<dbReference type="CDD" id="cd03801">
    <property type="entry name" value="GT4_PimA-like"/>
    <property type="match status" value="1"/>
</dbReference>
<gene>
    <name evidence="2" type="ORF">G3574_16680</name>
</gene>
<proteinExistence type="predicted"/>
<reference evidence="2 3" key="1">
    <citation type="submission" date="2020-02" db="EMBL/GenBank/DDBJ databases">
        <authorList>
            <person name="Kim M.K."/>
        </authorList>
    </citation>
    <scope>NUCLEOTIDE SEQUENCE [LARGE SCALE GENOMIC DNA]</scope>
    <source>
        <strain evidence="2 3">17J57-3</strain>
    </source>
</reference>
<dbReference type="Gene3D" id="3.40.50.2000">
    <property type="entry name" value="Glycogen Phosphorylase B"/>
    <property type="match status" value="2"/>
</dbReference>
<comment type="caution">
    <text evidence="2">The sequence shown here is derived from an EMBL/GenBank/DDBJ whole genome shotgun (WGS) entry which is preliminary data.</text>
</comment>
<dbReference type="AlphaFoldDB" id="A0A6B3STN6"/>
<keyword evidence="2" id="KW-0808">Transferase</keyword>
<sequence length="388" mass="43658">MLNLTVCGKFHYPKYLKHLNEAGKLDCFYYSYKLGETFGLPAEKRKNSFLKEYLYNLHLRTVGERGLVELAPLYHRLWQDSVKRMYAPADVNLFMIHGNCTELIQMCRRQGKAVLGEAVNAHPLFQEALLLDEARRRGVRHYSSPYLVRKMLEEFELVDRLLVSSEFVKRTFVERGFDANKILTLPYGVERGAVTAQMMADAVVRKASRKRGPVKVLCVGQITLRKGQFYLVDAIKSLNMRAGRKRFELTLVGRPEAAYMKCLARAGESFTHVEHVANGDMLRFMSEFDVFVLPSLEDGFSVVVTEALSAGLPVITTRNNGAADIISDGRNGVVVEAGSSAALEAALERILDERITGQSVNLLSWKDYASRLASHAEAMLTEASHERV</sequence>
<feature type="domain" description="Glycosyl transferase family 1" evidence="1">
    <location>
        <begin position="208"/>
        <end position="354"/>
    </location>
</feature>
<accession>A0A6B3STN6</accession>
<dbReference type="Proteomes" id="UP000482155">
    <property type="component" value="Unassembled WGS sequence"/>
</dbReference>
<dbReference type="InterPro" id="IPR001296">
    <property type="entry name" value="Glyco_trans_1"/>
</dbReference>
<evidence type="ECO:0000313" key="3">
    <source>
        <dbReference type="Proteomes" id="UP000482155"/>
    </source>
</evidence>
<dbReference type="SUPFAM" id="SSF53756">
    <property type="entry name" value="UDP-Glycosyltransferase/glycogen phosphorylase"/>
    <property type="match status" value="1"/>
</dbReference>
<dbReference type="RefSeq" id="WP_163965516.1">
    <property type="nucleotide sequence ID" value="NZ_JAAIVB010000055.1"/>
</dbReference>
<keyword evidence="3" id="KW-1185">Reference proteome</keyword>
<evidence type="ECO:0000313" key="2">
    <source>
        <dbReference type="EMBL" id="NEX62725.1"/>
    </source>
</evidence>
<dbReference type="Pfam" id="PF00534">
    <property type="entry name" value="Glycos_transf_1"/>
    <property type="match status" value="1"/>
</dbReference>
<protein>
    <submittedName>
        <fullName evidence="2">Glycosyltransferase family 4 protein</fullName>
    </submittedName>
</protein>
<dbReference type="GO" id="GO:0016757">
    <property type="term" value="F:glycosyltransferase activity"/>
    <property type="evidence" value="ECO:0007669"/>
    <property type="project" value="InterPro"/>
</dbReference>